<sequence>MATNTVRPTVETFPRWVPARTSSLAAMSNSGLAAEYSDGTDALRGGRVHNFHGMTPNSSARMVDRVFVRKELTAGSAGMRSAAQTVDSPAVDDAQFAPLSVPPVREINAPVTGPSPSVPVVLPRAKEIVDPQAFTPMDEFGNRPPQADTVPNPNNNALAPAPAQSGPSQNGPASVAPTAPAAPAQPNQPAQPAPTPGPDIFGLPDTEGRKPGDEWDTTLPDGRIVHNRIPFGNGNQTVDQTIPDGKGGFTHSRVAGNGTGGWQRWNVNADGTAFYGSKDNHDSGMYAQDFNSGTSTSGAPNRTYVATPDYKGVQNPSFDENGNLVGVDVAVPNEYGLYDNYHYDNYNNLTVSSARPDGKGGIESIFVGQFDSNNEGWQLGADGKRWEVGKDLEGRTIMGRTEQSAAGTHIYFVDHRGVLFDTFHGIGSEKSYTDIYDDKKAFVRRYRDGVVVDYDPNGNPLLVRLPPDRRDTVQKGWDWTVGVGNSLKSWGTDLVSNFNFAPGLLAVGNPTNPAYRAAAADHYERSSAAVAAPGRLVWNGIVDSGATVYDWWRYKVGGAMYGLSGDPITPAGQARLQVAREQMEKAPTDWAAALAVTTFLPIGAAPVRVGTTALRSGEIAIAEAAAAAAARRGLPSILGRALPNSSAHNWRSLPDVAKNSFDSMRNLPSFAANGFRNMPGVTSTGEALRNIPANLVTSLERFRTFPERFQVWRDVKIEGLIESVARLETTARASIYNTRTGLNDLLSGLGPRLEPQYATGARSLPELDNLLADALRARFAASHGPGRGLTALASGPVPMPNNAFGPVRPRTTSTHTVAFNRGQTANTRHKVAETARQIAGQVAGINKMTANELLHNMKTVSRKGKAQKAANKDYKEAILAEEQLKALLLLRDDPAKLGGKKPVRYAEEQMKARTKNLAALHEQDIVAGGLDVIGLDAKGLPKMGDTFVNSSLGSQWAVRGLADDLRRYAEGLVRAGQGDHLLNVEWILR</sequence>
<name>A0ABX8RST1_NOCIO</name>
<reference evidence="3 4" key="1">
    <citation type="submission" date="2021-07" db="EMBL/GenBank/DDBJ databases">
        <title>Whole Genome Sequence of Nocardia Iowensis.</title>
        <authorList>
            <person name="Lamm A."/>
            <person name="Collins-Fairclough A.M."/>
            <person name="Bunk B."/>
            <person name="Sproer C."/>
        </authorList>
    </citation>
    <scope>NUCLEOTIDE SEQUENCE [LARGE SCALE GENOMIC DNA]</scope>
    <source>
        <strain evidence="3 4">NRRL 5646</strain>
    </source>
</reference>
<feature type="region of interest" description="Disordered" evidence="1">
    <location>
        <begin position="135"/>
        <end position="263"/>
    </location>
</feature>
<proteinExistence type="predicted"/>
<dbReference type="Pfam" id="PF15604">
    <property type="entry name" value="Ntox15"/>
    <property type="match status" value="1"/>
</dbReference>
<dbReference type="RefSeq" id="WP_218472255.1">
    <property type="nucleotide sequence ID" value="NZ_BAABJN010000012.1"/>
</dbReference>
<dbReference type="InterPro" id="IPR028949">
    <property type="entry name" value="Ntox15"/>
</dbReference>
<gene>
    <name evidence="3" type="ORF">KV110_39865</name>
</gene>
<accession>A0ABX8RST1</accession>
<evidence type="ECO:0000313" key="3">
    <source>
        <dbReference type="EMBL" id="QXN91400.1"/>
    </source>
</evidence>
<keyword evidence="4" id="KW-1185">Reference proteome</keyword>
<dbReference type="Proteomes" id="UP000694257">
    <property type="component" value="Chromosome"/>
</dbReference>
<protein>
    <recommendedName>
        <fullName evidence="2">Novel toxin 15 domain-containing protein</fullName>
    </recommendedName>
</protein>
<dbReference type="EMBL" id="CP078145">
    <property type="protein sequence ID" value="QXN91400.1"/>
    <property type="molecule type" value="Genomic_DNA"/>
</dbReference>
<organism evidence="3 4">
    <name type="scientific">Nocardia iowensis</name>
    <dbReference type="NCBI Taxonomy" id="204891"/>
    <lineage>
        <taxon>Bacteria</taxon>
        <taxon>Bacillati</taxon>
        <taxon>Actinomycetota</taxon>
        <taxon>Actinomycetes</taxon>
        <taxon>Mycobacteriales</taxon>
        <taxon>Nocardiaceae</taxon>
        <taxon>Nocardia</taxon>
    </lineage>
</organism>
<feature type="domain" description="Novel toxin 15" evidence="2">
    <location>
        <begin position="829"/>
        <end position="960"/>
    </location>
</feature>
<feature type="compositionally biased region" description="Low complexity" evidence="1">
    <location>
        <begin position="172"/>
        <end position="188"/>
    </location>
</feature>
<evidence type="ECO:0000259" key="2">
    <source>
        <dbReference type="Pfam" id="PF15604"/>
    </source>
</evidence>
<evidence type="ECO:0000313" key="4">
    <source>
        <dbReference type="Proteomes" id="UP000694257"/>
    </source>
</evidence>
<feature type="compositionally biased region" description="Low complexity" evidence="1">
    <location>
        <begin position="151"/>
        <end position="163"/>
    </location>
</feature>
<evidence type="ECO:0000256" key="1">
    <source>
        <dbReference type="SAM" id="MobiDB-lite"/>
    </source>
</evidence>